<keyword evidence="5" id="KW-1185">Reference proteome</keyword>
<protein>
    <recommendedName>
        <fullName evidence="2">Biotin transporter</fullName>
    </recommendedName>
</protein>
<dbReference type="AlphaFoldDB" id="A0A1Y5T422"/>
<name>A0A1Y5T422_9RHOB</name>
<comment type="similarity">
    <text evidence="1 2">Belongs to the BioY family.</text>
</comment>
<dbReference type="RefSeq" id="WP_085879372.1">
    <property type="nucleotide sequence ID" value="NZ_FWFZ01000011.1"/>
</dbReference>
<dbReference type="GO" id="GO:0015225">
    <property type="term" value="F:biotin transmembrane transporter activity"/>
    <property type="evidence" value="ECO:0007669"/>
    <property type="project" value="UniProtKB-UniRule"/>
</dbReference>
<evidence type="ECO:0000256" key="3">
    <source>
        <dbReference type="SAM" id="Phobius"/>
    </source>
</evidence>
<feature type="transmembrane region" description="Helical" evidence="3">
    <location>
        <begin position="98"/>
        <end position="121"/>
    </location>
</feature>
<dbReference type="EMBL" id="FWFZ01000011">
    <property type="protein sequence ID" value="SLN54864.1"/>
    <property type="molecule type" value="Genomic_DNA"/>
</dbReference>
<dbReference type="PANTHER" id="PTHR34295:SF1">
    <property type="entry name" value="BIOTIN TRANSPORTER BIOY"/>
    <property type="match status" value="1"/>
</dbReference>
<dbReference type="PIRSF" id="PIRSF016661">
    <property type="entry name" value="BioY"/>
    <property type="match status" value="1"/>
</dbReference>
<dbReference type="Gene3D" id="1.10.1760.20">
    <property type="match status" value="1"/>
</dbReference>
<dbReference type="GO" id="GO:0005886">
    <property type="term" value="C:plasma membrane"/>
    <property type="evidence" value="ECO:0007669"/>
    <property type="project" value="UniProtKB-SubCell"/>
</dbReference>
<feature type="transmembrane region" description="Helical" evidence="3">
    <location>
        <begin position="57"/>
        <end position="86"/>
    </location>
</feature>
<evidence type="ECO:0000256" key="2">
    <source>
        <dbReference type="PIRNR" id="PIRNR016661"/>
    </source>
</evidence>
<feature type="transmembrane region" description="Helical" evidence="3">
    <location>
        <begin position="177"/>
        <end position="194"/>
    </location>
</feature>
<feature type="transmembrane region" description="Helical" evidence="3">
    <location>
        <begin position="27"/>
        <end position="45"/>
    </location>
</feature>
<organism evidence="4 5">
    <name type="scientific">Roseisalinus antarcticus</name>
    <dbReference type="NCBI Taxonomy" id="254357"/>
    <lineage>
        <taxon>Bacteria</taxon>
        <taxon>Pseudomonadati</taxon>
        <taxon>Pseudomonadota</taxon>
        <taxon>Alphaproteobacteria</taxon>
        <taxon>Rhodobacterales</taxon>
        <taxon>Roseobacteraceae</taxon>
        <taxon>Roseisalinus</taxon>
    </lineage>
</organism>
<keyword evidence="3" id="KW-0812">Transmembrane</keyword>
<evidence type="ECO:0000313" key="4">
    <source>
        <dbReference type="EMBL" id="SLN54864.1"/>
    </source>
</evidence>
<dbReference type="InterPro" id="IPR003784">
    <property type="entry name" value="BioY"/>
</dbReference>
<dbReference type="Pfam" id="PF02632">
    <property type="entry name" value="BioY"/>
    <property type="match status" value="1"/>
</dbReference>
<keyword evidence="2 3" id="KW-0472">Membrane</keyword>
<dbReference type="Proteomes" id="UP000193900">
    <property type="component" value="Unassembled WGS sequence"/>
</dbReference>
<keyword evidence="2" id="KW-1003">Cell membrane</keyword>
<evidence type="ECO:0000313" key="5">
    <source>
        <dbReference type="Proteomes" id="UP000193900"/>
    </source>
</evidence>
<keyword evidence="2" id="KW-0813">Transport</keyword>
<sequence>MALTMTDKVLSEAIGPGEGMGRVAKQVILVALGVAAMVVAANIRVPMWPVPITMQTFAVLTIGATYGAGLGFATIAVYLALGALGFQVFTGEGAGLTYMMGATGGYLVGFAVAAGVMGVLARRGWDRSVTGMVGALLIGNAVIYAFGLPWMAYLFLAERGADFVLQWGMTNFLLGDALKLVLAALVIPGLWKLLGNART</sequence>
<gene>
    <name evidence="4" type="primary">bioY</name>
    <name evidence="4" type="ORF">ROA7023_02477</name>
</gene>
<comment type="subcellular location">
    <subcellularLocation>
        <location evidence="2">Cell membrane</location>
        <topology evidence="2">Multi-pass membrane protein</topology>
    </subcellularLocation>
</comment>
<keyword evidence="3" id="KW-1133">Transmembrane helix</keyword>
<accession>A0A1Y5T422</accession>
<reference evidence="4 5" key="1">
    <citation type="submission" date="2017-03" db="EMBL/GenBank/DDBJ databases">
        <authorList>
            <person name="Afonso C.L."/>
            <person name="Miller P.J."/>
            <person name="Scott M.A."/>
            <person name="Spackman E."/>
            <person name="Goraichik I."/>
            <person name="Dimitrov K.M."/>
            <person name="Suarez D.L."/>
            <person name="Swayne D.E."/>
        </authorList>
    </citation>
    <scope>NUCLEOTIDE SEQUENCE [LARGE SCALE GENOMIC DNA]</scope>
    <source>
        <strain evidence="4 5">CECT 7023</strain>
    </source>
</reference>
<proteinExistence type="inferred from homology"/>
<feature type="transmembrane region" description="Helical" evidence="3">
    <location>
        <begin position="133"/>
        <end position="157"/>
    </location>
</feature>
<dbReference type="PANTHER" id="PTHR34295">
    <property type="entry name" value="BIOTIN TRANSPORTER BIOY"/>
    <property type="match status" value="1"/>
</dbReference>
<evidence type="ECO:0000256" key="1">
    <source>
        <dbReference type="ARBA" id="ARBA00010692"/>
    </source>
</evidence>